<dbReference type="Pfam" id="PF02422">
    <property type="entry name" value="Keratin"/>
    <property type="match status" value="1"/>
</dbReference>
<dbReference type="PANTHER" id="PTHR31203">
    <property type="entry name" value="BETA-KERATIN-RELATED PROTEIN-RELATED"/>
    <property type="match status" value="1"/>
</dbReference>
<comment type="subunit">
    <text evidence="2 5">The avian keratins (F-ker, S-ker, C-ker and B-ker) are a complex mixture of very similar polypeptides.</text>
</comment>
<name>A0A851DNB8_TODME</name>
<feature type="non-terminal residue" evidence="7">
    <location>
        <position position="1"/>
    </location>
</feature>
<keyword evidence="6" id="KW-0732">Signal</keyword>
<evidence type="ECO:0000256" key="3">
    <source>
        <dbReference type="ARBA" id="ARBA00022744"/>
    </source>
</evidence>
<sequence length="60" mass="6185">ESCVTCCVALMVAMQVFPVMVTLSGPILTSFPQNTAIGSSLSAAVGSSLNTGRVSYPFWG</sequence>
<evidence type="ECO:0000256" key="4">
    <source>
        <dbReference type="ARBA" id="ARBA00022990"/>
    </source>
</evidence>
<organism evidence="7 8">
    <name type="scientific">Todus mexicanus</name>
    <name type="common">Puerto Rican tody</name>
    <dbReference type="NCBI Taxonomy" id="135184"/>
    <lineage>
        <taxon>Eukaryota</taxon>
        <taxon>Metazoa</taxon>
        <taxon>Chordata</taxon>
        <taxon>Craniata</taxon>
        <taxon>Vertebrata</taxon>
        <taxon>Euteleostomi</taxon>
        <taxon>Archelosauria</taxon>
        <taxon>Archosauria</taxon>
        <taxon>Dinosauria</taxon>
        <taxon>Saurischia</taxon>
        <taxon>Theropoda</taxon>
        <taxon>Coelurosauria</taxon>
        <taxon>Aves</taxon>
        <taxon>Neognathae</taxon>
        <taxon>Neoaves</taxon>
        <taxon>Telluraves</taxon>
        <taxon>Coraciimorphae</taxon>
        <taxon>Coraciiformes</taxon>
        <taxon>Todidae</taxon>
        <taxon>Todus</taxon>
    </lineage>
</organism>
<comment type="similarity">
    <text evidence="1 5">Belongs to the avian keratin family.</text>
</comment>
<comment type="caution">
    <text evidence="7">The sequence shown here is derived from an EMBL/GenBank/DDBJ whole genome shotgun (WGS) entry which is preliminary data.</text>
</comment>
<gene>
    <name evidence="7" type="primary">Bkj_4</name>
    <name evidence="7" type="ORF">TODMEX_R00181</name>
</gene>
<reference evidence="7" key="1">
    <citation type="submission" date="2019-10" db="EMBL/GenBank/DDBJ databases">
        <title>Bird 10,000 Genomes (B10K) Project - Family phase.</title>
        <authorList>
            <person name="Zhang G."/>
        </authorList>
    </citation>
    <scope>NUCLEOTIDE SEQUENCE</scope>
    <source>
        <strain evidence="7">B10K-DU-002-69</strain>
        <tissue evidence="7">Muscle</tissue>
    </source>
</reference>
<evidence type="ECO:0000256" key="2">
    <source>
        <dbReference type="ARBA" id="ARBA00011806"/>
    </source>
</evidence>
<dbReference type="AlphaFoldDB" id="A0A851DNB8"/>
<dbReference type="Proteomes" id="UP000660247">
    <property type="component" value="Unassembled WGS sequence"/>
</dbReference>
<evidence type="ECO:0000313" key="8">
    <source>
        <dbReference type="Proteomes" id="UP000660247"/>
    </source>
</evidence>
<feature type="non-terminal residue" evidence="7">
    <location>
        <position position="60"/>
    </location>
</feature>
<dbReference type="PANTHER" id="PTHR31203:SF1">
    <property type="entry name" value="BETA-KERATIN-RELATED PROTEIN-RELATED"/>
    <property type="match status" value="1"/>
</dbReference>
<evidence type="ECO:0000256" key="1">
    <source>
        <dbReference type="ARBA" id="ARBA00008702"/>
    </source>
</evidence>
<keyword evidence="4" id="KW-0007">Acetylation</keyword>
<proteinExistence type="inferred from homology"/>
<protein>
    <recommendedName>
        <fullName evidence="5">Keratin</fullName>
    </recommendedName>
</protein>
<keyword evidence="3 5" id="KW-0416">Keratin</keyword>
<dbReference type="GO" id="GO:0005200">
    <property type="term" value="F:structural constituent of cytoskeleton"/>
    <property type="evidence" value="ECO:0007669"/>
    <property type="project" value="InterPro"/>
</dbReference>
<accession>A0A851DNB8</accession>
<evidence type="ECO:0000256" key="6">
    <source>
        <dbReference type="SAM" id="SignalP"/>
    </source>
</evidence>
<evidence type="ECO:0000313" key="7">
    <source>
        <dbReference type="EMBL" id="NWI69783.1"/>
    </source>
</evidence>
<evidence type="ECO:0000256" key="5">
    <source>
        <dbReference type="RuleBase" id="RU364002"/>
    </source>
</evidence>
<keyword evidence="8" id="KW-1185">Reference proteome</keyword>
<dbReference type="EMBL" id="WEIS01083703">
    <property type="protein sequence ID" value="NWI69783.1"/>
    <property type="molecule type" value="Genomic_DNA"/>
</dbReference>
<feature type="signal peptide" evidence="6">
    <location>
        <begin position="1"/>
        <end position="24"/>
    </location>
</feature>
<dbReference type="GO" id="GO:0005882">
    <property type="term" value="C:intermediate filament"/>
    <property type="evidence" value="ECO:0007669"/>
    <property type="project" value="UniProtKB-KW"/>
</dbReference>
<feature type="chain" id="PRO_5032842932" description="Keratin" evidence="6">
    <location>
        <begin position="25"/>
        <end position="60"/>
    </location>
</feature>
<dbReference type="InterPro" id="IPR003461">
    <property type="entry name" value="Keratin"/>
</dbReference>